<keyword evidence="1" id="KW-1015">Disulfide bond</keyword>
<dbReference type="EMBL" id="CACVKT020007047">
    <property type="protein sequence ID" value="CAC5404896.1"/>
    <property type="molecule type" value="Genomic_DNA"/>
</dbReference>
<evidence type="ECO:0000313" key="4">
    <source>
        <dbReference type="EMBL" id="CAC5404896.1"/>
    </source>
</evidence>
<dbReference type="PROSITE" id="PS51406">
    <property type="entry name" value="FIBRINOGEN_C_2"/>
    <property type="match status" value="1"/>
</dbReference>
<dbReference type="InterPro" id="IPR014716">
    <property type="entry name" value="Fibrinogen_a/b/g_C_1"/>
</dbReference>
<name>A0A6J8DA74_MYTCO</name>
<dbReference type="OrthoDB" id="6273946at2759"/>
<sequence>MEISIAIFSVVLLILTSAGHYGAFLEDVCEKDDVECQHPNDSTVSGHLQHGKSSQKNVIRRIRNISLLQCIKECFLTSACTAINYRKNWKLCDAVADKINNDRDLIHEDGCIFSKISTWYKSFAGVCAYHNCATGKKCVKNRDSKRGFTCISASLYPPRDCADIPRRTGSSVYKIHPMPSIKFDVYCEMDTEEGGWTVIQRRLDGSTNFYRGWTAYEEGFGNLTHNFWLGHAKIHKIVSTGNYHLRVELEDFEGNTAWAKYTRFYIGDVSTNYKLEVSGYVGTSTAGDSFTYHNGKMFSTYDRDNDIHHKNCAVMFKGAWWYHDCHNSNLNGAYLSGIISSYADGVIWYKWKGHYYSLKSTILMIKKL</sequence>
<evidence type="ECO:0000256" key="1">
    <source>
        <dbReference type="ARBA" id="ARBA00023157"/>
    </source>
</evidence>
<feature type="domain" description="Fibrinogen C-terminal" evidence="3">
    <location>
        <begin position="152"/>
        <end position="368"/>
    </location>
</feature>
<organism evidence="4 5">
    <name type="scientific">Mytilus coruscus</name>
    <name type="common">Sea mussel</name>
    <dbReference type="NCBI Taxonomy" id="42192"/>
    <lineage>
        <taxon>Eukaryota</taxon>
        <taxon>Metazoa</taxon>
        <taxon>Spiralia</taxon>
        <taxon>Lophotrochozoa</taxon>
        <taxon>Mollusca</taxon>
        <taxon>Bivalvia</taxon>
        <taxon>Autobranchia</taxon>
        <taxon>Pteriomorphia</taxon>
        <taxon>Mytilida</taxon>
        <taxon>Mytiloidea</taxon>
        <taxon>Mytilidae</taxon>
        <taxon>Mytilinae</taxon>
        <taxon>Mytilus</taxon>
    </lineage>
</organism>
<dbReference type="InterPro" id="IPR036056">
    <property type="entry name" value="Fibrinogen-like_C"/>
</dbReference>
<dbReference type="SMART" id="SM00186">
    <property type="entry name" value="FBG"/>
    <property type="match status" value="1"/>
</dbReference>
<dbReference type="PROSITE" id="PS00514">
    <property type="entry name" value="FIBRINOGEN_C_1"/>
    <property type="match status" value="1"/>
</dbReference>
<reference evidence="4 5" key="1">
    <citation type="submission" date="2020-06" db="EMBL/GenBank/DDBJ databases">
        <authorList>
            <person name="Li R."/>
            <person name="Bekaert M."/>
        </authorList>
    </citation>
    <scope>NUCLEOTIDE SEQUENCE [LARGE SCALE GENOMIC DNA]</scope>
    <source>
        <strain evidence="5">wild</strain>
    </source>
</reference>
<keyword evidence="5" id="KW-1185">Reference proteome</keyword>
<dbReference type="CDD" id="cd00087">
    <property type="entry name" value="FReD"/>
    <property type="match status" value="1"/>
</dbReference>
<protein>
    <recommendedName>
        <fullName evidence="3">Fibrinogen C-terminal domain-containing protein</fullName>
    </recommendedName>
</protein>
<keyword evidence="2" id="KW-0732">Signal</keyword>
<dbReference type="Gene3D" id="3.90.215.10">
    <property type="entry name" value="Gamma Fibrinogen, chain A, domain 1"/>
    <property type="match status" value="1"/>
</dbReference>
<evidence type="ECO:0000259" key="3">
    <source>
        <dbReference type="PROSITE" id="PS51406"/>
    </source>
</evidence>
<feature type="signal peptide" evidence="2">
    <location>
        <begin position="1"/>
        <end position="18"/>
    </location>
</feature>
<evidence type="ECO:0000256" key="2">
    <source>
        <dbReference type="SAM" id="SignalP"/>
    </source>
</evidence>
<dbReference type="Proteomes" id="UP000507470">
    <property type="component" value="Unassembled WGS sequence"/>
</dbReference>
<dbReference type="InterPro" id="IPR002181">
    <property type="entry name" value="Fibrinogen_a/b/g_C_dom"/>
</dbReference>
<evidence type="ECO:0000313" key="5">
    <source>
        <dbReference type="Proteomes" id="UP000507470"/>
    </source>
</evidence>
<proteinExistence type="predicted"/>
<dbReference type="InterPro" id="IPR050373">
    <property type="entry name" value="Fibrinogen_C-term_domain"/>
</dbReference>
<dbReference type="NCBIfam" id="NF040941">
    <property type="entry name" value="GGGWT_bact"/>
    <property type="match status" value="1"/>
</dbReference>
<feature type="chain" id="PRO_5026937180" description="Fibrinogen C-terminal domain-containing protein" evidence="2">
    <location>
        <begin position="19"/>
        <end position="368"/>
    </location>
</feature>
<dbReference type="Pfam" id="PF00147">
    <property type="entry name" value="Fibrinogen_C"/>
    <property type="match status" value="1"/>
</dbReference>
<gene>
    <name evidence="4" type="ORF">MCOR_38635</name>
</gene>
<dbReference type="FunFam" id="3.90.215.10:FF:000001">
    <property type="entry name" value="Tenascin isoform 1"/>
    <property type="match status" value="1"/>
</dbReference>
<dbReference type="AlphaFoldDB" id="A0A6J8DA74"/>
<accession>A0A6J8DA74</accession>
<dbReference type="InterPro" id="IPR020837">
    <property type="entry name" value="Fibrinogen_CS"/>
</dbReference>
<dbReference type="GO" id="GO:0005615">
    <property type="term" value="C:extracellular space"/>
    <property type="evidence" value="ECO:0007669"/>
    <property type="project" value="TreeGrafter"/>
</dbReference>
<dbReference type="PANTHER" id="PTHR19143">
    <property type="entry name" value="FIBRINOGEN/TENASCIN/ANGIOPOEITIN"/>
    <property type="match status" value="1"/>
</dbReference>
<dbReference type="SUPFAM" id="SSF56496">
    <property type="entry name" value="Fibrinogen C-terminal domain-like"/>
    <property type="match status" value="1"/>
</dbReference>